<evidence type="ECO:0000313" key="2">
    <source>
        <dbReference type="EMBL" id="MBE9022247.1"/>
    </source>
</evidence>
<feature type="transmembrane region" description="Helical" evidence="1">
    <location>
        <begin position="6"/>
        <end position="32"/>
    </location>
</feature>
<evidence type="ECO:0000256" key="1">
    <source>
        <dbReference type="SAM" id="Phobius"/>
    </source>
</evidence>
<keyword evidence="1" id="KW-0812">Transmembrane</keyword>
<keyword evidence="1" id="KW-0472">Membrane</keyword>
<evidence type="ECO:0000313" key="3">
    <source>
        <dbReference type="Proteomes" id="UP000622533"/>
    </source>
</evidence>
<organism evidence="2 3">
    <name type="scientific">Desmonostoc muscorum LEGE 12446</name>
    <dbReference type="NCBI Taxonomy" id="1828758"/>
    <lineage>
        <taxon>Bacteria</taxon>
        <taxon>Bacillati</taxon>
        <taxon>Cyanobacteriota</taxon>
        <taxon>Cyanophyceae</taxon>
        <taxon>Nostocales</taxon>
        <taxon>Nostocaceae</taxon>
        <taxon>Desmonostoc</taxon>
    </lineage>
</organism>
<feature type="transmembrane region" description="Helical" evidence="1">
    <location>
        <begin position="160"/>
        <end position="180"/>
    </location>
</feature>
<name>A0A8J7CZV3_DESMC</name>
<dbReference type="Proteomes" id="UP000622533">
    <property type="component" value="Unassembled WGS sequence"/>
</dbReference>
<reference evidence="2" key="1">
    <citation type="submission" date="2020-10" db="EMBL/GenBank/DDBJ databases">
        <authorList>
            <person name="Castelo-Branco R."/>
            <person name="Eusebio N."/>
            <person name="Adriana R."/>
            <person name="Vieira A."/>
            <person name="Brugerolle De Fraissinette N."/>
            <person name="Rezende De Castro R."/>
            <person name="Schneider M.P."/>
            <person name="Vasconcelos V."/>
            <person name="Leao P.N."/>
        </authorList>
    </citation>
    <scope>NUCLEOTIDE SEQUENCE</scope>
    <source>
        <strain evidence="2">LEGE 12446</strain>
    </source>
</reference>
<protein>
    <submittedName>
        <fullName evidence="2">Uncharacterized protein</fullName>
    </submittedName>
</protein>
<dbReference type="EMBL" id="JADEXS010000068">
    <property type="protein sequence ID" value="MBE9022247.1"/>
    <property type="molecule type" value="Genomic_DNA"/>
</dbReference>
<keyword evidence="3" id="KW-1185">Reference proteome</keyword>
<proteinExistence type="predicted"/>
<accession>A0A8J7CZV3</accession>
<dbReference type="RefSeq" id="WP_193914813.1">
    <property type="nucleotide sequence ID" value="NZ_JADEXS020000001.1"/>
</dbReference>
<gene>
    <name evidence="2" type="ORF">IQ276_07320</name>
</gene>
<sequence>MNKRIIGLLLIIRALTPFILLFIIIFSGYLIINDLEQDLKLQIDIVRNSIINTKKSLDNVKGGISEITSSFAVVSSTLSSALKPIDDAFDTINSGLEKFGINGIGIDLNLSNIFDPLFTPLKNVKEGVDTLTKSIDEVFKPIKNSVSILQKDLIKWIQDMIILVIIIFLLLLNYFVSPLISNMKEGIELLFNRRDVGK</sequence>
<comment type="caution">
    <text evidence="2">The sequence shown here is derived from an EMBL/GenBank/DDBJ whole genome shotgun (WGS) entry which is preliminary data.</text>
</comment>
<dbReference type="AlphaFoldDB" id="A0A8J7CZV3"/>
<keyword evidence="1" id="KW-1133">Transmembrane helix</keyword>